<dbReference type="KEGG" id="ome:OLMES_3438"/>
<comment type="similarity">
    <text evidence="3">Belongs to the cytochrome b560 family.</text>
</comment>
<dbReference type="AlphaFoldDB" id="A0A1Y0ICH0"/>
<reference evidence="14 15" key="1">
    <citation type="submission" date="2017-05" db="EMBL/GenBank/DDBJ databases">
        <title>Genomic insights into alkan degradation activity of Oleiphilus messinensis.</title>
        <authorList>
            <person name="Kozyavkin S.A."/>
            <person name="Slesarev A.I."/>
            <person name="Golyshin P.N."/>
            <person name="Korzhenkov A."/>
            <person name="Golyshina O.N."/>
            <person name="Toshchakov S.V."/>
        </authorList>
    </citation>
    <scope>NUCLEOTIDE SEQUENCE [LARGE SCALE GENOMIC DNA]</scope>
    <source>
        <strain evidence="14 15">ME102</strain>
    </source>
</reference>
<proteinExistence type="inferred from homology"/>
<dbReference type="GO" id="GO:0009055">
    <property type="term" value="F:electron transfer activity"/>
    <property type="evidence" value="ECO:0007669"/>
    <property type="project" value="InterPro"/>
</dbReference>
<evidence type="ECO:0000256" key="6">
    <source>
        <dbReference type="ARBA" id="ARBA00022692"/>
    </source>
</evidence>
<evidence type="ECO:0000256" key="11">
    <source>
        <dbReference type="ARBA" id="ARBA00025912"/>
    </source>
</evidence>
<organism evidence="14 15">
    <name type="scientific">Oleiphilus messinensis</name>
    <dbReference type="NCBI Taxonomy" id="141451"/>
    <lineage>
        <taxon>Bacteria</taxon>
        <taxon>Pseudomonadati</taxon>
        <taxon>Pseudomonadota</taxon>
        <taxon>Gammaproteobacteria</taxon>
        <taxon>Oceanospirillales</taxon>
        <taxon>Oleiphilaceae</taxon>
        <taxon>Oleiphilus</taxon>
    </lineage>
</organism>
<dbReference type="EMBL" id="CP021425">
    <property type="protein sequence ID" value="ARU57476.1"/>
    <property type="molecule type" value="Genomic_DNA"/>
</dbReference>
<keyword evidence="6 13" id="KW-0812">Transmembrane</keyword>
<dbReference type="Proteomes" id="UP000196027">
    <property type="component" value="Chromosome"/>
</dbReference>
<evidence type="ECO:0000256" key="13">
    <source>
        <dbReference type="SAM" id="Phobius"/>
    </source>
</evidence>
<dbReference type="GO" id="GO:0016020">
    <property type="term" value="C:membrane"/>
    <property type="evidence" value="ECO:0007669"/>
    <property type="project" value="UniProtKB-SubCell"/>
</dbReference>
<evidence type="ECO:0000313" key="14">
    <source>
        <dbReference type="EMBL" id="ARU57476.1"/>
    </source>
</evidence>
<feature type="transmembrane region" description="Helical" evidence="13">
    <location>
        <begin position="73"/>
        <end position="93"/>
    </location>
</feature>
<evidence type="ECO:0000256" key="4">
    <source>
        <dbReference type="ARBA" id="ARBA00020076"/>
    </source>
</evidence>
<dbReference type="NCBIfam" id="TIGR02970">
    <property type="entry name" value="succ_dehyd_cytB"/>
    <property type="match status" value="1"/>
</dbReference>
<keyword evidence="7 12" id="KW-0479">Metal-binding</keyword>
<dbReference type="InterPro" id="IPR000701">
    <property type="entry name" value="SuccDH_FuR_B_TM-su"/>
</dbReference>
<evidence type="ECO:0000256" key="10">
    <source>
        <dbReference type="ARBA" id="ARBA00023136"/>
    </source>
</evidence>
<comment type="subunit">
    <text evidence="11">Part of an enzyme complex containing four subunits: a flavoprotein, an iron-sulfur protein, plus two membrane-anchoring proteins, SdhC and SdhD. The complex can form homotrimers.</text>
</comment>
<evidence type="ECO:0000256" key="2">
    <source>
        <dbReference type="ARBA" id="ARBA00004370"/>
    </source>
</evidence>
<keyword evidence="5 12" id="KW-0349">Heme</keyword>
<name>A0A1Y0ICH0_9GAMM</name>
<dbReference type="Pfam" id="PF01127">
    <property type="entry name" value="Sdh_cyt"/>
    <property type="match status" value="1"/>
</dbReference>
<protein>
    <recommendedName>
        <fullName evidence="4">Succinate dehydrogenase cytochrome b556 subunit</fullName>
    </recommendedName>
</protein>
<dbReference type="SUPFAM" id="SSF81343">
    <property type="entry name" value="Fumarate reductase respiratory complex transmembrane subunits"/>
    <property type="match status" value="1"/>
</dbReference>
<dbReference type="PIRSF" id="PIRSF000178">
    <property type="entry name" value="SDH_cyt_b560"/>
    <property type="match status" value="1"/>
</dbReference>
<accession>A0A1Y0ICH0</accession>
<evidence type="ECO:0000256" key="3">
    <source>
        <dbReference type="ARBA" id="ARBA00007244"/>
    </source>
</evidence>
<evidence type="ECO:0000313" key="15">
    <source>
        <dbReference type="Proteomes" id="UP000196027"/>
    </source>
</evidence>
<evidence type="ECO:0000256" key="5">
    <source>
        <dbReference type="ARBA" id="ARBA00022617"/>
    </source>
</evidence>
<keyword evidence="15" id="KW-1185">Reference proteome</keyword>
<evidence type="ECO:0000256" key="9">
    <source>
        <dbReference type="ARBA" id="ARBA00023004"/>
    </source>
</evidence>
<evidence type="ECO:0000256" key="8">
    <source>
        <dbReference type="ARBA" id="ARBA00022989"/>
    </source>
</evidence>
<evidence type="ECO:0000256" key="12">
    <source>
        <dbReference type="PIRSR" id="PIRSR000178-1"/>
    </source>
</evidence>
<comment type="function">
    <text evidence="1">Membrane-anchoring subunit of succinate dehydrogenase (SDH).</text>
</comment>
<feature type="transmembrane region" description="Helical" evidence="13">
    <location>
        <begin position="34"/>
        <end position="52"/>
    </location>
</feature>
<dbReference type="GO" id="GO:0006099">
    <property type="term" value="P:tricarboxylic acid cycle"/>
    <property type="evidence" value="ECO:0007669"/>
    <property type="project" value="InterPro"/>
</dbReference>
<keyword evidence="10 13" id="KW-0472">Membrane</keyword>
<evidence type="ECO:0000256" key="7">
    <source>
        <dbReference type="ARBA" id="ARBA00022723"/>
    </source>
</evidence>
<dbReference type="InterPro" id="IPR034804">
    <property type="entry name" value="SQR/QFR_C/D"/>
</dbReference>
<gene>
    <name evidence="14" type="ORF">OLMES_3438</name>
</gene>
<feature type="binding site" description="axial binding residue" evidence="12">
    <location>
        <position position="50"/>
    </location>
    <ligand>
        <name>heme</name>
        <dbReference type="ChEBI" id="CHEBI:30413"/>
        <note>ligand shared with second transmembrane subunit</note>
    </ligand>
    <ligandPart>
        <name>Fe</name>
        <dbReference type="ChEBI" id="CHEBI:18248"/>
    </ligandPart>
</feature>
<dbReference type="Gene3D" id="1.20.1300.10">
    <property type="entry name" value="Fumarate reductase/succinate dehydrogenase, transmembrane subunit"/>
    <property type="match status" value="1"/>
</dbReference>
<keyword evidence="8 13" id="KW-1133">Transmembrane helix</keyword>
<keyword evidence="9 12" id="KW-0408">Iron</keyword>
<dbReference type="InterPro" id="IPR014314">
    <property type="entry name" value="Succ_DH_cytb556"/>
</dbReference>
<sequence length="94" mass="9982">MILFVAIAFLLCALGASLESKESFLALQEALQGFFAKLVLWGILAALLYHMVAGVKHLLMDIGIGETLESGLLGAKVTLVVSIVLTLLAGVIIW</sequence>
<dbReference type="CDD" id="cd03499">
    <property type="entry name" value="SQR_TypeC_SdhC"/>
    <property type="match status" value="1"/>
</dbReference>
<comment type="cofactor">
    <cofactor evidence="12">
        <name>heme</name>
        <dbReference type="ChEBI" id="CHEBI:30413"/>
    </cofactor>
    <text evidence="12">The heme is bound between the two transmembrane subunits.</text>
</comment>
<evidence type="ECO:0000256" key="1">
    <source>
        <dbReference type="ARBA" id="ARBA00004050"/>
    </source>
</evidence>
<comment type="subcellular location">
    <subcellularLocation>
        <location evidence="2">Membrane</location>
    </subcellularLocation>
</comment>
<dbReference type="GO" id="GO:0046872">
    <property type="term" value="F:metal ion binding"/>
    <property type="evidence" value="ECO:0007669"/>
    <property type="project" value="UniProtKB-KW"/>
</dbReference>